<dbReference type="EMBL" id="NKYE01000004">
    <property type="protein sequence ID" value="OZM73556.1"/>
    <property type="molecule type" value="Genomic_DNA"/>
</dbReference>
<accession>A0A263D7V1</accession>
<dbReference type="GO" id="GO:0009253">
    <property type="term" value="P:peptidoglycan catabolic process"/>
    <property type="evidence" value="ECO:0007669"/>
    <property type="project" value="TreeGrafter"/>
</dbReference>
<name>A0A263D7V1_9PSEU</name>
<reference evidence="3 4" key="1">
    <citation type="submission" date="2017-07" db="EMBL/GenBank/DDBJ databases">
        <title>Amycolatopsis antarcticus sp. nov., isolated from the surface of an Antarcticus brown macroalga.</title>
        <authorList>
            <person name="Wang J."/>
            <person name="Leiva S."/>
            <person name="Huang J."/>
            <person name="Huang Y."/>
        </authorList>
    </citation>
    <scope>NUCLEOTIDE SEQUENCE [LARGE SCALE GENOMIC DNA]</scope>
    <source>
        <strain evidence="3 4">AU-G6</strain>
    </source>
</reference>
<dbReference type="SUPFAM" id="SSF53955">
    <property type="entry name" value="Lysozyme-like"/>
    <property type="match status" value="1"/>
</dbReference>
<dbReference type="Gene3D" id="1.10.530.10">
    <property type="match status" value="1"/>
</dbReference>
<dbReference type="AlphaFoldDB" id="A0A263D7V1"/>
<evidence type="ECO:0000313" key="3">
    <source>
        <dbReference type="EMBL" id="OZM73556.1"/>
    </source>
</evidence>
<evidence type="ECO:0000256" key="1">
    <source>
        <dbReference type="SAM" id="MobiDB-lite"/>
    </source>
</evidence>
<feature type="compositionally biased region" description="Low complexity" evidence="1">
    <location>
        <begin position="355"/>
        <end position="404"/>
    </location>
</feature>
<dbReference type="GO" id="GO:0008933">
    <property type="term" value="F:peptidoglycan lytic transglycosylase activity"/>
    <property type="evidence" value="ECO:0007669"/>
    <property type="project" value="TreeGrafter"/>
</dbReference>
<feature type="region of interest" description="Disordered" evidence="1">
    <location>
        <begin position="315"/>
        <end position="435"/>
    </location>
</feature>
<comment type="caution">
    <text evidence="3">The sequence shown here is derived from an EMBL/GenBank/DDBJ whole genome shotgun (WGS) entry which is preliminary data.</text>
</comment>
<dbReference type="InterPro" id="IPR023346">
    <property type="entry name" value="Lysozyme-like_dom_sf"/>
</dbReference>
<dbReference type="InterPro" id="IPR043426">
    <property type="entry name" value="MltB-like"/>
</dbReference>
<sequence length="435" mass="44427">MLGKRPGDGESGQGTEVSHRLDDYRYRHGFVAGSGRAAGVRFSLSPSAIGSAVRRFGTNHRVLVAGAAGLLAVLPAFAASGGAARWAETASTEYSANAALQSGVDPKLTQIGVNGSLPQAAKPEALPAYEIPEGTLGIPGTALDAYHNAAGILAAEQPACRIDWALIASIGRIESNHARGGFVDENGDTREPILGPVLDGAGPVAAIPDTDQGRFDGDTVWDRAVGPTQFIPSTWYGYASDGNGDGESNPNNIFDATLATGRYLCSGGMDMANPDQLRTAIFRYNNSDTYVNTVILWAQAYRSGVLPLPNSQVPVGAPNAQPEPLPAPGAVPQPPAPVTTPPPSSQDPAPGGPGSPTSGPDTTLPGSSSTTSPTTTESCVSEYPDPTETSTTTPPPTSTSELPPCDGVTSPPSPTPPSSDGSSSNSATRTGDPTT</sequence>
<dbReference type="PANTHER" id="PTHR30163:SF8">
    <property type="entry name" value="LYTIC MUREIN TRANSGLYCOSYLASE"/>
    <property type="match status" value="1"/>
</dbReference>
<gene>
    <name evidence="3" type="ORF">CFN78_08445</name>
</gene>
<proteinExistence type="predicted"/>
<dbReference type="OrthoDB" id="9796191at2"/>
<evidence type="ECO:0000259" key="2">
    <source>
        <dbReference type="Pfam" id="PF13406"/>
    </source>
</evidence>
<keyword evidence="4" id="KW-1185">Reference proteome</keyword>
<feature type="compositionally biased region" description="Pro residues" evidence="1">
    <location>
        <begin position="321"/>
        <end position="353"/>
    </location>
</feature>
<dbReference type="InParanoid" id="A0A263D7V1"/>
<dbReference type="Pfam" id="PF13406">
    <property type="entry name" value="SLT_2"/>
    <property type="match status" value="1"/>
</dbReference>
<dbReference type="InterPro" id="IPR031304">
    <property type="entry name" value="SLT_2"/>
</dbReference>
<dbReference type="PANTHER" id="PTHR30163">
    <property type="entry name" value="MEMBRANE-BOUND LYTIC MUREIN TRANSGLYCOSYLASE B"/>
    <property type="match status" value="1"/>
</dbReference>
<feature type="domain" description="Transglycosylase SLT" evidence="2">
    <location>
        <begin position="221"/>
        <end position="271"/>
    </location>
</feature>
<evidence type="ECO:0000313" key="4">
    <source>
        <dbReference type="Proteomes" id="UP000242444"/>
    </source>
</evidence>
<dbReference type="Proteomes" id="UP000242444">
    <property type="component" value="Unassembled WGS sequence"/>
</dbReference>
<organism evidence="3 4">
    <name type="scientific">Amycolatopsis antarctica</name>
    <dbReference type="NCBI Taxonomy" id="1854586"/>
    <lineage>
        <taxon>Bacteria</taxon>
        <taxon>Bacillati</taxon>
        <taxon>Actinomycetota</taxon>
        <taxon>Actinomycetes</taxon>
        <taxon>Pseudonocardiales</taxon>
        <taxon>Pseudonocardiaceae</taxon>
        <taxon>Amycolatopsis</taxon>
    </lineage>
</organism>
<protein>
    <recommendedName>
        <fullName evidence="2">Transglycosylase SLT domain-containing protein</fullName>
    </recommendedName>
</protein>
<dbReference type="CDD" id="cd13399">
    <property type="entry name" value="Slt35-like"/>
    <property type="match status" value="1"/>
</dbReference>